<proteinExistence type="predicted"/>
<dbReference type="EMBL" id="VIEB01001213">
    <property type="protein sequence ID" value="TQD74148.1"/>
    <property type="molecule type" value="Genomic_DNA"/>
</dbReference>
<evidence type="ECO:0000313" key="2">
    <source>
        <dbReference type="EMBL" id="TQD74148.1"/>
    </source>
</evidence>
<gene>
    <name evidence="2" type="ORF">C1H46_040322</name>
</gene>
<dbReference type="Proteomes" id="UP000315295">
    <property type="component" value="Unassembled WGS sequence"/>
</dbReference>
<sequence>MGRGRHMGEGGRGSGKDGRGRKTRKEMGEVPGDGLGQGGRGAATDSKPELGERKR</sequence>
<keyword evidence="3" id="KW-1185">Reference proteome</keyword>
<protein>
    <submittedName>
        <fullName evidence="2">Uncharacterized protein</fullName>
    </submittedName>
</protein>
<evidence type="ECO:0000313" key="3">
    <source>
        <dbReference type="Proteomes" id="UP000315295"/>
    </source>
</evidence>
<organism evidence="2 3">
    <name type="scientific">Malus baccata</name>
    <name type="common">Siberian crab apple</name>
    <name type="synonym">Pyrus baccata</name>
    <dbReference type="NCBI Taxonomy" id="106549"/>
    <lineage>
        <taxon>Eukaryota</taxon>
        <taxon>Viridiplantae</taxon>
        <taxon>Streptophyta</taxon>
        <taxon>Embryophyta</taxon>
        <taxon>Tracheophyta</taxon>
        <taxon>Spermatophyta</taxon>
        <taxon>Magnoliopsida</taxon>
        <taxon>eudicotyledons</taxon>
        <taxon>Gunneridae</taxon>
        <taxon>Pentapetalae</taxon>
        <taxon>rosids</taxon>
        <taxon>fabids</taxon>
        <taxon>Rosales</taxon>
        <taxon>Rosaceae</taxon>
        <taxon>Amygdaloideae</taxon>
        <taxon>Maleae</taxon>
        <taxon>Malus</taxon>
    </lineage>
</organism>
<accession>A0A540KIV2</accession>
<feature type="compositionally biased region" description="Basic and acidic residues" evidence="1">
    <location>
        <begin position="46"/>
        <end position="55"/>
    </location>
</feature>
<feature type="compositionally biased region" description="Basic and acidic residues" evidence="1">
    <location>
        <begin position="1"/>
        <end position="28"/>
    </location>
</feature>
<dbReference type="AlphaFoldDB" id="A0A540KIV2"/>
<feature type="region of interest" description="Disordered" evidence="1">
    <location>
        <begin position="1"/>
        <end position="55"/>
    </location>
</feature>
<feature type="compositionally biased region" description="Gly residues" evidence="1">
    <location>
        <begin position="31"/>
        <end position="41"/>
    </location>
</feature>
<name>A0A540KIV2_MALBA</name>
<comment type="caution">
    <text evidence="2">The sequence shown here is derived from an EMBL/GenBank/DDBJ whole genome shotgun (WGS) entry which is preliminary data.</text>
</comment>
<evidence type="ECO:0000256" key="1">
    <source>
        <dbReference type="SAM" id="MobiDB-lite"/>
    </source>
</evidence>
<reference evidence="2 3" key="1">
    <citation type="journal article" date="2019" name="G3 (Bethesda)">
        <title>Sequencing of a Wild Apple (Malus baccata) Genome Unravels the Differences Between Cultivated and Wild Apple Species Regarding Disease Resistance and Cold Tolerance.</title>
        <authorList>
            <person name="Chen X."/>
        </authorList>
    </citation>
    <scope>NUCLEOTIDE SEQUENCE [LARGE SCALE GENOMIC DNA]</scope>
    <source>
        <strain evidence="3">cv. Shandingzi</strain>
        <tissue evidence="2">Leaves</tissue>
    </source>
</reference>